<sequence length="343" mass="36435">MLPVLRTPYLLFLGDTPSATDAKTAIGIAYWRRELCRGQFRLPGCAADTGLPDLSLEQAKKLGVRSLIIGVAPMGGAFQPHWIESLRQAARLGLDIVSGLHTRLGAIPGLAQLTAAHGARLIDVRVPPADLTVATGAKRSGRRLITVGTDCAVGKKYTALAIDRCLRERGRKSSFRATGQTGIMIDGSGIPIDAVVCDFVAGAAERLSPANDVDHWDIVEGQGSLFHPSYAGVTLGLLHGTQPDALVLCHDLARTTIDGLADYPIPSLTVCIERYVEAARLTNSNVRCIGIAVNASAMSEADFSRERARIEAETGLPCADPIRDGVDRFITALDAAFDTATAK</sequence>
<evidence type="ECO:0000259" key="2">
    <source>
        <dbReference type="Pfam" id="PF17396"/>
    </source>
</evidence>
<dbReference type="RefSeq" id="WP_129831965.1">
    <property type="nucleotide sequence ID" value="NZ_CP035704.1"/>
</dbReference>
<dbReference type="KEGG" id="xbc:ELE36_04580"/>
<dbReference type="EMBL" id="CP035704">
    <property type="protein sequence ID" value="QBB69705.1"/>
    <property type="molecule type" value="Genomic_DNA"/>
</dbReference>
<dbReference type="AlphaFoldDB" id="A0A411HGT8"/>
<name>A0A411HGT8_9GAMM</name>
<accession>A0A411HGT8</accession>
<gene>
    <name evidence="3" type="ORF">ELE36_04580</name>
</gene>
<dbReference type="Proteomes" id="UP000291562">
    <property type="component" value="Chromosome"/>
</dbReference>
<dbReference type="Pfam" id="PF17396">
    <property type="entry name" value="DUF1611_N"/>
    <property type="match status" value="1"/>
</dbReference>
<keyword evidence="4" id="KW-1185">Reference proteome</keyword>
<dbReference type="Pfam" id="PF07755">
    <property type="entry name" value="DUF1611"/>
    <property type="match status" value="1"/>
</dbReference>
<feature type="domain" description="D-glutamate N-acetyltransferase-like C-terminal" evidence="1">
    <location>
        <begin position="133"/>
        <end position="329"/>
    </location>
</feature>
<dbReference type="OrthoDB" id="9778498at2"/>
<dbReference type="InterPro" id="IPR035402">
    <property type="entry name" value="DgcN-like_N"/>
</dbReference>
<dbReference type="SUPFAM" id="SSF52540">
    <property type="entry name" value="P-loop containing nucleoside triphosphate hydrolases"/>
    <property type="match status" value="1"/>
</dbReference>
<dbReference type="PANTHER" id="PTHR40690">
    <property type="entry name" value="GLL3100 PROTEIN"/>
    <property type="match status" value="1"/>
</dbReference>
<evidence type="ECO:0000313" key="4">
    <source>
        <dbReference type="Proteomes" id="UP000291562"/>
    </source>
</evidence>
<feature type="domain" description="D-glutamate N-acetyltransferase-like N-terminal" evidence="2">
    <location>
        <begin position="44"/>
        <end position="127"/>
    </location>
</feature>
<dbReference type="Gene3D" id="3.40.50.720">
    <property type="entry name" value="NAD(P)-binding Rossmann-like Domain"/>
    <property type="match status" value="1"/>
</dbReference>
<dbReference type="InterPro" id="IPR035086">
    <property type="entry name" value="DgcN-like_C"/>
</dbReference>
<evidence type="ECO:0000259" key="1">
    <source>
        <dbReference type="Pfam" id="PF07755"/>
    </source>
</evidence>
<dbReference type="Gene3D" id="3.40.50.300">
    <property type="entry name" value="P-loop containing nucleotide triphosphate hydrolases"/>
    <property type="match status" value="1"/>
</dbReference>
<organism evidence="3 4">
    <name type="scientific">Pseudolysobacter antarcticus</name>
    <dbReference type="NCBI Taxonomy" id="2511995"/>
    <lineage>
        <taxon>Bacteria</taxon>
        <taxon>Pseudomonadati</taxon>
        <taxon>Pseudomonadota</taxon>
        <taxon>Gammaproteobacteria</taxon>
        <taxon>Lysobacterales</taxon>
        <taxon>Rhodanobacteraceae</taxon>
        <taxon>Pseudolysobacter</taxon>
    </lineage>
</organism>
<evidence type="ECO:0000313" key="3">
    <source>
        <dbReference type="EMBL" id="QBB69705.1"/>
    </source>
</evidence>
<protein>
    <submittedName>
        <fullName evidence="3">DUF1611 domain-containing protein</fullName>
    </submittedName>
</protein>
<proteinExistence type="predicted"/>
<dbReference type="InterPro" id="IPR027417">
    <property type="entry name" value="P-loop_NTPase"/>
</dbReference>
<reference evidence="3 4" key="1">
    <citation type="submission" date="2019-01" db="EMBL/GenBank/DDBJ databases">
        <title>Pseudolysobacter antarctica gen. nov., sp. nov., isolated from Fildes Peninsula, Antarctica.</title>
        <authorList>
            <person name="Wei Z."/>
            <person name="Peng F."/>
        </authorList>
    </citation>
    <scope>NUCLEOTIDE SEQUENCE [LARGE SCALE GENOMIC DNA]</scope>
    <source>
        <strain evidence="3 4">AQ6-296</strain>
    </source>
</reference>
<dbReference type="PANTHER" id="PTHR40690:SF1">
    <property type="entry name" value="DUF1611 DOMAIN-CONTAINING PROTEIN"/>
    <property type="match status" value="1"/>
</dbReference>
<dbReference type="InterPro" id="IPR011669">
    <property type="entry name" value="DgcN-like"/>
</dbReference>
<dbReference type="PIRSF" id="PIRSF026760">
    <property type="entry name" value="UCP026760"/>
    <property type="match status" value="1"/>
</dbReference>